<keyword evidence="3" id="KW-1185">Reference proteome</keyword>
<dbReference type="OrthoDB" id="7173417at2"/>
<evidence type="ECO:0000256" key="1">
    <source>
        <dbReference type="SAM" id="MobiDB-lite"/>
    </source>
</evidence>
<name>F4QP62_9CAUL</name>
<dbReference type="Proteomes" id="UP000006512">
    <property type="component" value="Unassembled WGS sequence"/>
</dbReference>
<feature type="region of interest" description="Disordered" evidence="1">
    <location>
        <begin position="79"/>
        <end position="111"/>
    </location>
</feature>
<evidence type="ECO:0000313" key="2">
    <source>
        <dbReference type="EMBL" id="EGF91120.1"/>
    </source>
</evidence>
<feature type="compositionally biased region" description="Basic and acidic residues" evidence="1">
    <location>
        <begin position="100"/>
        <end position="111"/>
    </location>
</feature>
<reference evidence="3" key="1">
    <citation type="submission" date="2011-03" db="EMBL/GenBank/DDBJ databases">
        <title>Draft genome sequence of Brevundimonas diminuta.</title>
        <authorList>
            <person name="Brown P.J.B."/>
            <person name="Buechlein A."/>
            <person name="Hemmerich C."/>
            <person name="Brun Y.V."/>
        </authorList>
    </citation>
    <scope>NUCLEOTIDE SEQUENCE [LARGE SCALE GENOMIC DNA]</scope>
    <source>
        <strain evidence="3">C19</strain>
    </source>
</reference>
<dbReference type="STRING" id="715226.ABI_25340"/>
<sequence length="111" mass="12482">MEKSVNPEAIADDIRAWNDRAERLIAEVAGRDTPVTTTHKAVRLTAEKRGLADLFRKKTAPFEVSAATINSALDKVRKGRRTRSDIPDFPESFAGGSRMDILRPRRDRYEG</sequence>
<dbReference type="RefSeq" id="WP_006273311.1">
    <property type="nucleotide sequence ID" value="NZ_GL883078.1"/>
</dbReference>
<accession>F4QP62</accession>
<organism evidence="2 3">
    <name type="scientific">Asticcacaulis biprosthecium C19</name>
    <dbReference type="NCBI Taxonomy" id="715226"/>
    <lineage>
        <taxon>Bacteria</taxon>
        <taxon>Pseudomonadati</taxon>
        <taxon>Pseudomonadota</taxon>
        <taxon>Alphaproteobacteria</taxon>
        <taxon>Caulobacterales</taxon>
        <taxon>Caulobacteraceae</taxon>
        <taxon>Asticcacaulis</taxon>
    </lineage>
</organism>
<dbReference type="EMBL" id="GL883078">
    <property type="protein sequence ID" value="EGF91120.1"/>
    <property type="molecule type" value="Genomic_DNA"/>
</dbReference>
<protein>
    <submittedName>
        <fullName evidence="2">Uncharacterized protein</fullName>
    </submittedName>
</protein>
<proteinExistence type="predicted"/>
<dbReference type="AlphaFoldDB" id="F4QP62"/>
<dbReference type="HOGENOM" id="CLU_2153101_0_0_5"/>
<gene>
    <name evidence="2" type="ORF">ABI_25340</name>
</gene>
<evidence type="ECO:0000313" key="3">
    <source>
        <dbReference type="Proteomes" id="UP000006512"/>
    </source>
</evidence>